<accession>A0A0G0Z4X6</accession>
<keyword evidence="1" id="KW-0472">Membrane</keyword>
<evidence type="ECO:0000256" key="1">
    <source>
        <dbReference type="SAM" id="Phobius"/>
    </source>
</evidence>
<feature type="transmembrane region" description="Helical" evidence="1">
    <location>
        <begin position="320"/>
        <end position="342"/>
    </location>
</feature>
<name>A0A0G0Z4X6_UNCKA</name>
<dbReference type="Proteomes" id="UP000034163">
    <property type="component" value="Unassembled WGS sequence"/>
</dbReference>
<sequence>RFGFIIVLMVSFMLFYSASKVKKNIFLTVLSVALLGQSFFLLNGTAIYGQNVNQYYYDRIINIPEDYGQVSELINNDDGGFGYVLPIPPVEYGYYKISSEENHIGQDILPKLISAPFIYISPNLGINEKTTTLLYNTIKNNNLNALRNLPIKYVILRRDVACIDCLDSSDEQLAKEFSLALRNETFSVYKIDSPSSLFRSTNVKYEVINPIKYKLTISGISNRQDLDFLLSFNKNWKLYLDINPDDSCAGNEIGLNPSTSECVRNKKFLEGDELMYLFKKPVFDSTHNLYDGYGNKWAVDSSVIGSSSELNLILFYQPQAWFYLLSVISFLSFSVYMLFVNIDLIRNVYMRLKEYSITTGIFK</sequence>
<keyword evidence="1" id="KW-0812">Transmembrane</keyword>
<organism evidence="2 3">
    <name type="scientific">candidate division WWE3 bacterium GW2011_GWB1_41_6</name>
    <dbReference type="NCBI Taxonomy" id="1619112"/>
    <lineage>
        <taxon>Bacteria</taxon>
        <taxon>Katanobacteria</taxon>
    </lineage>
</organism>
<evidence type="ECO:0000313" key="2">
    <source>
        <dbReference type="EMBL" id="KKS17126.1"/>
    </source>
</evidence>
<gene>
    <name evidence="2" type="ORF">UU72_C0007G0021</name>
</gene>
<dbReference type="EMBL" id="LCBS01000007">
    <property type="protein sequence ID" value="KKS17126.1"/>
    <property type="molecule type" value="Genomic_DNA"/>
</dbReference>
<keyword evidence="1" id="KW-1133">Transmembrane helix</keyword>
<feature type="non-terminal residue" evidence="2">
    <location>
        <position position="1"/>
    </location>
</feature>
<evidence type="ECO:0000313" key="3">
    <source>
        <dbReference type="Proteomes" id="UP000034163"/>
    </source>
</evidence>
<comment type="caution">
    <text evidence="2">The sequence shown here is derived from an EMBL/GenBank/DDBJ whole genome shotgun (WGS) entry which is preliminary data.</text>
</comment>
<proteinExistence type="predicted"/>
<protein>
    <submittedName>
        <fullName evidence="2">Uncharacterized protein</fullName>
    </submittedName>
</protein>
<reference evidence="2 3" key="1">
    <citation type="journal article" date="2015" name="Nature">
        <title>rRNA introns, odd ribosomes, and small enigmatic genomes across a large radiation of phyla.</title>
        <authorList>
            <person name="Brown C.T."/>
            <person name="Hug L.A."/>
            <person name="Thomas B.C."/>
            <person name="Sharon I."/>
            <person name="Castelle C.J."/>
            <person name="Singh A."/>
            <person name="Wilkins M.J."/>
            <person name="Williams K.H."/>
            <person name="Banfield J.F."/>
        </authorList>
    </citation>
    <scope>NUCLEOTIDE SEQUENCE [LARGE SCALE GENOMIC DNA]</scope>
</reference>
<dbReference type="AlphaFoldDB" id="A0A0G0Z4X6"/>